<proteinExistence type="inferred from homology"/>
<dbReference type="AlphaFoldDB" id="A0AAD7TSQ7"/>
<accession>A0AAD7TSQ7</accession>
<dbReference type="EMBL" id="JAPEVG010000164">
    <property type="protein sequence ID" value="KAJ8475254.1"/>
    <property type="molecule type" value="Genomic_DNA"/>
</dbReference>
<reference evidence="2" key="1">
    <citation type="submission" date="2022-11" db="EMBL/GenBank/DDBJ databases">
        <title>Genome Sequence of Cubamyces cubensis.</title>
        <authorList>
            <person name="Buettner E."/>
        </authorList>
    </citation>
    <scope>NUCLEOTIDE SEQUENCE</scope>
    <source>
        <strain evidence="2">MPL-01</strain>
    </source>
</reference>
<comment type="caution">
    <text evidence="2">The sequence shown here is derived from an EMBL/GenBank/DDBJ whole genome shotgun (WGS) entry which is preliminary data.</text>
</comment>
<evidence type="ECO:0008006" key="4">
    <source>
        <dbReference type="Google" id="ProtNLM"/>
    </source>
</evidence>
<keyword evidence="3" id="KW-1185">Reference proteome</keyword>
<dbReference type="InterPro" id="IPR050282">
    <property type="entry name" value="Cycloisomerase_2"/>
</dbReference>
<organism evidence="2 3">
    <name type="scientific">Trametes cubensis</name>
    <dbReference type="NCBI Taxonomy" id="1111947"/>
    <lineage>
        <taxon>Eukaryota</taxon>
        <taxon>Fungi</taxon>
        <taxon>Dikarya</taxon>
        <taxon>Basidiomycota</taxon>
        <taxon>Agaricomycotina</taxon>
        <taxon>Agaricomycetes</taxon>
        <taxon>Polyporales</taxon>
        <taxon>Polyporaceae</taxon>
        <taxon>Trametes</taxon>
    </lineage>
</organism>
<dbReference type="InterPro" id="IPR019405">
    <property type="entry name" value="Lactonase_7-beta_prop"/>
</dbReference>
<dbReference type="Pfam" id="PF10282">
    <property type="entry name" value="Lactonase"/>
    <property type="match status" value="1"/>
</dbReference>
<comment type="similarity">
    <text evidence="1">Belongs to the cycloisomerase 2 family.</text>
</comment>
<gene>
    <name evidence="2" type="ORF">ONZ51_g6673</name>
</gene>
<dbReference type="PANTHER" id="PTHR30344">
    <property type="entry name" value="6-PHOSPHOGLUCONOLACTONASE-RELATED"/>
    <property type="match status" value="1"/>
</dbReference>
<dbReference type="InterPro" id="IPR015943">
    <property type="entry name" value="WD40/YVTN_repeat-like_dom_sf"/>
</dbReference>
<protein>
    <recommendedName>
        <fullName evidence="4">Isomerase YbhE</fullName>
    </recommendedName>
</protein>
<dbReference type="PANTHER" id="PTHR30344:SF1">
    <property type="entry name" value="6-PHOSPHOGLUCONOLACTONASE"/>
    <property type="match status" value="1"/>
</dbReference>
<evidence type="ECO:0000256" key="1">
    <source>
        <dbReference type="ARBA" id="ARBA00005564"/>
    </source>
</evidence>
<dbReference type="SUPFAM" id="SSF75011">
    <property type="entry name" value="3-carboxy-cis,cis-mucoante lactonizing enzyme"/>
    <property type="match status" value="1"/>
</dbReference>
<evidence type="ECO:0000313" key="3">
    <source>
        <dbReference type="Proteomes" id="UP001215151"/>
    </source>
</evidence>
<name>A0AAD7TSQ7_9APHY</name>
<evidence type="ECO:0000313" key="2">
    <source>
        <dbReference type="EMBL" id="KAJ8475254.1"/>
    </source>
</evidence>
<sequence>MVNFTILAGGYSTFIATYLFNSDAGTLSLVSQSTTGQNPSWIDLHPTNKSILYATNENTEGALQSFFVKQDGSLTPALGQTSSGGNGPAFAVPLSTGEVAVMNFGSGNGLIIPTEEDPLQFTEGAPLISFPAPVSHPHMALEVGSEVFVPDLGADTIWRLTQADNGAPGQYAIHGQIDQPQGSGPRHIVVRGDQLYTVHELSSTLTQQTIPSSPSSPGPAPLVANFSVIPPGLPAGASMAAGEILLAEASPSPAQGSNSSSQPFIYVSNRNVGVQDPRGDAIAIYAVEPELRFVKHVFTGLDQIRGMELSGAGSGDAFLVAAGVAGDAGVVVFRRTQGGADLELVATNRDVPTRSSFVWLD</sequence>
<dbReference type="GO" id="GO:0017057">
    <property type="term" value="F:6-phosphogluconolactonase activity"/>
    <property type="evidence" value="ECO:0007669"/>
    <property type="project" value="TreeGrafter"/>
</dbReference>
<dbReference type="Gene3D" id="2.130.10.10">
    <property type="entry name" value="YVTN repeat-like/Quinoprotein amine dehydrogenase"/>
    <property type="match status" value="1"/>
</dbReference>
<dbReference type="Proteomes" id="UP001215151">
    <property type="component" value="Unassembled WGS sequence"/>
</dbReference>